<evidence type="ECO:0000313" key="7">
    <source>
        <dbReference type="Proteomes" id="UP000708148"/>
    </source>
</evidence>
<dbReference type="AlphaFoldDB" id="A0A8S1IME1"/>
<accession>A0A8S1IME1</accession>
<evidence type="ECO:0000256" key="5">
    <source>
        <dbReference type="SAM" id="Phobius"/>
    </source>
</evidence>
<evidence type="ECO:0000256" key="1">
    <source>
        <dbReference type="ARBA" id="ARBA00001974"/>
    </source>
</evidence>
<dbReference type="OrthoDB" id="10053569at2759"/>
<evidence type="ECO:0008006" key="8">
    <source>
        <dbReference type="Google" id="ProtNLM"/>
    </source>
</evidence>
<keyword evidence="3" id="KW-0274">FAD</keyword>
<protein>
    <recommendedName>
        <fullName evidence="8">FAD-binding domain-containing protein</fullName>
    </recommendedName>
</protein>
<evidence type="ECO:0000256" key="2">
    <source>
        <dbReference type="ARBA" id="ARBA00022630"/>
    </source>
</evidence>
<evidence type="ECO:0000256" key="4">
    <source>
        <dbReference type="ARBA" id="ARBA00023002"/>
    </source>
</evidence>
<dbReference type="PANTHER" id="PTHR46028">
    <property type="entry name" value="KYNURENINE 3-MONOOXYGENASE"/>
    <property type="match status" value="1"/>
</dbReference>
<keyword evidence="5" id="KW-0472">Membrane</keyword>
<comment type="caution">
    <text evidence="6">The sequence shown here is derived from an EMBL/GenBank/DDBJ whole genome shotgun (WGS) entry which is preliminary data.</text>
</comment>
<keyword evidence="4" id="KW-0560">Oxidoreductase</keyword>
<dbReference type="PANTHER" id="PTHR46028:SF2">
    <property type="entry name" value="KYNURENINE 3-MONOOXYGENASE"/>
    <property type="match status" value="1"/>
</dbReference>
<evidence type="ECO:0000313" key="6">
    <source>
        <dbReference type="EMBL" id="CAD7694882.1"/>
    </source>
</evidence>
<sequence length="454" mass="49709">MFLARWGCKGNPRPMIHGAPWRRRFVQWVSKVTILERMPHPDSWVVDPYRMIPLILLPTVQEPLKKLGIQIPEDGWQNGVRHLSGLYSLKANKKVQGTSMSNTLIAERTAFAQHLLKEAERKFPGFVDLQTSSTVEAIDLDGQTVTYRTGDGVTPRILPYDLLVGADGIESVVRASIAVTNPRLVSKVTKARGDYAHFLVPSIGKPGDDSSELVQQGEFVAVSYTKPAKGANFGPDILRFYRNADGIIAGIVGGALGCLEAISGREEEWLQAVVPEVFPSSWVKPVAAGMHGPASSTTDIVELSSIAAPRVVLLGDAAHPITQGLGLGCTSALLDADELDKAMEQCSGDLKRVHEVYNNIRFKDVRALAEFEKWVQKQAQLDLADRLWKIVFIANVIVHQLGYKVLPALVPLPPVALAVRGVISFRAAKRRMVVESAIFFVLVAIALLKLLLAH</sequence>
<dbReference type="InterPro" id="IPR036188">
    <property type="entry name" value="FAD/NAD-bd_sf"/>
</dbReference>
<feature type="transmembrane region" description="Helical" evidence="5">
    <location>
        <begin position="432"/>
        <end position="452"/>
    </location>
</feature>
<comment type="cofactor">
    <cofactor evidence="1">
        <name>FAD</name>
        <dbReference type="ChEBI" id="CHEBI:57692"/>
    </cofactor>
</comment>
<dbReference type="Proteomes" id="UP000708148">
    <property type="component" value="Unassembled WGS sequence"/>
</dbReference>
<dbReference type="GO" id="GO:0004502">
    <property type="term" value="F:kynurenine 3-monooxygenase activity"/>
    <property type="evidence" value="ECO:0007669"/>
    <property type="project" value="TreeGrafter"/>
</dbReference>
<keyword evidence="2" id="KW-0285">Flavoprotein</keyword>
<organism evidence="6 7">
    <name type="scientific">Ostreobium quekettii</name>
    <dbReference type="NCBI Taxonomy" id="121088"/>
    <lineage>
        <taxon>Eukaryota</taxon>
        <taxon>Viridiplantae</taxon>
        <taxon>Chlorophyta</taxon>
        <taxon>core chlorophytes</taxon>
        <taxon>Ulvophyceae</taxon>
        <taxon>TCBD clade</taxon>
        <taxon>Bryopsidales</taxon>
        <taxon>Ostreobineae</taxon>
        <taxon>Ostreobiaceae</taxon>
        <taxon>Ostreobium</taxon>
    </lineage>
</organism>
<dbReference type="Gene3D" id="3.50.50.60">
    <property type="entry name" value="FAD/NAD(P)-binding domain"/>
    <property type="match status" value="1"/>
</dbReference>
<keyword evidence="7" id="KW-1185">Reference proteome</keyword>
<proteinExistence type="predicted"/>
<gene>
    <name evidence="6" type="ORF">OSTQU699_LOCUS242</name>
</gene>
<keyword evidence="5" id="KW-1133">Transmembrane helix</keyword>
<reference evidence="6" key="1">
    <citation type="submission" date="2020-12" db="EMBL/GenBank/DDBJ databases">
        <authorList>
            <person name="Iha C."/>
        </authorList>
    </citation>
    <scope>NUCLEOTIDE SEQUENCE</scope>
</reference>
<dbReference type="GO" id="GO:0070189">
    <property type="term" value="P:kynurenine metabolic process"/>
    <property type="evidence" value="ECO:0007669"/>
    <property type="project" value="TreeGrafter"/>
</dbReference>
<name>A0A8S1IME1_9CHLO</name>
<keyword evidence="5" id="KW-0812">Transmembrane</keyword>
<dbReference type="EMBL" id="CAJHUC010000280">
    <property type="protein sequence ID" value="CAD7694882.1"/>
    <property type="molecule type" value="Genomic_DNA"/>
</dbReference>
<evidence type="ECO:0000256" key="3">
    <source>
        <dbReference type="ARBA" id="ARBA00022827"/>
    </source>
</evidence>
<dbReference type="SUPFAM" id="SSF51905">
    <property type="entry name" value="FAD/NAD(P)-binding domain"/>
    <property type="match status" value="1"/>
</dbReference>